<dbReference type="Gene3D" id="1.10.10.10">
    <property type="entry name" value="Winged helix-like DNA-binding domain superfamily/Winged helix DNA-binding domain"/>
    <property type="match status" value="1"/>
</dbReference>
<dbReference type="EMBL" id="CP013342">
    <property type="protein sequence ID" value="AMU95807.1"/>
    <property type="molecule type" value="Genomic_DNA"/>
</dbReference>
<sequence length="252" mass="26074">MTGPVRSVSVAFAILRLLADAGPLTLSDIGRSLGLSPSSCLNLLKTLAGEGAIERAEPGKRYRLTAAWQAAALLRDNGGAAALAERARPLMLRFAQRSEAAVGLWAAVSRERMQLLAHAESDAGMRLRLADEQRQPLGGGAAGRALAAAQGVDAPELARRFAPVRWQAALDFDTYAAQVREAAAKGFAVDEGFAHRGVVTVAAGLAEPRPGFCLSASIVAGSRSAAEIEALGDALRQLRDALGAGGVADAGR</sequence>
<feature type="domain" description="HTH iclR-type" evidence="3">
    <location>
        <begin position="5"/>
        <end position="66"/>
    </location>
</feature>
<dbReference type="GO" id="GO:0003677">
    <property type="term" value="F:DNA binding"/>
    <property type="evidence" value="ECO:0007669"/>
    <property type="project" value="InterPro"/>
</dbReference>
<dbReference type="Gene3D" id="3.30.450.40">
    <property type="match status" value="1"/>
</dbReference>
<dbReference type="SMART" id="SM00346">
    <property type="entry name" value="HTH_ICLR"/>
    <property type="match status" value="1"/>
</dbReference>
<dbReference type="InterPro" id="IPR005471">
    <property type="entry name" value="Tscrpt_reg_IclR_N"/>
</dbReference>
<dbReference type="STRING" id="1219058.AOA14_14430"/>
<reference evidence="5" key="1">
    <citation type="submission" date="2015-11" db="EMBL/GenBank/DDBJ databases">
        <title>Complete genome sequence of a polyethylene glycol-degrading strain Sphingopyxis terrae strain 203-1 (NBRC 15098).</title>
        <authorList>
            <person name="Yoshiyuki O."/>
            <person name="Shouta N."/>
            <person name="Nagata Y."/>
            <person name="Numata M."/>
            <person name="Tsuchikane K."/>
            <person name="Hosoyama A."/>
            <person name="Yamazoe A."/>
            <person name="Tsuda M."/>
            <person name="Fujita N."/>
            <person name="Kawai F."/>
        </authorList>
    </citation>
    <scope>NUCLEOTIDE SEQUENCE [LARGE SCALE GENOMIC DNA]</scope>
    <source>
        <strain evidence="5">203-1</strain>
    </source>
</reference>
<dbReference type="PANTHER" id="PTHR30136">
    <property type="entry name" value="HELIX-TURN-HELIX TRANSCRIPTIONAL REGULATOR, ICLR FAMILY"/>
    <property type="match status" value="1"/>
</dbReference>
<dbReference type="RefSeq" id="WP_062902295.1">
    <property type="nucleotide sequence ID" value="NZ_CP013342.1"/>
</dbReference>
<evidence type="ECO:0000313" key="5">
    <source>
        <dbReference type="Proteomes" id="UP000076234"/>
    </source>
</evidence>
<dbReference type="InterPro" id="IPR036388">
    <property type="entry name" value="WH-like_DNA-bd_sf"/>
</dbReference>
<reference evidence="4 5" key="2">
    <citation type="journal article" date="2016" name="Genome Announc.">
        <title>Complete Genome Sequence of Sphingopyxis terrae Strain 203-1 (NBRC 111660), a Polyethylene Glycol Degrader.</title>
        <authorList>
            <person name="Ohtsubo Y."/>
            <person name="Nonoyama S."/>
            <person name="Nagata Y."/>
            <person name="Numata M."/>
            <person name="Tsuchikane K."/>
            <person name="Hosoyama A."/>
            <person name="Yamazoe A."/>
            <person name="Tsuda M."/>
            <person name="Fujita N."/>
            <person name="Kawai F."/>
        </authorList>
    </citation>
    <scope>NUCLEOTIDE SEQUENCE [LARGE SCALE GENOMIC DNA]</scope>
    <source>
        <strain evidence="4 5">203-1</strain>
    </source>
</reference>
<organism evidence="4 5">
    <name type="scientific">Sphingopyxis terrae subsp. terrae NBRC 15098</name>
    <dbReference type="NCBI Taxonomy" id="1219058"/>
    <lineage>
        <taxon>Bacteria</taxon>
        <taxon>Pseudomonadati</taxon>
        <taxon>Pseudomonadota</taxon>
        <taxon>Alphaproteobacteria</taxon>
        <taxon>Sphingomonadales</taxon>
        <taxon>Sphingomonadaceae</taxon>
        <taxon>Sphingopyxis</taxon>
    </lineage>
</organism>
<gene>
    <name evidence="4" type="ORF">AOA14_14430</name>
</gene>
<dbReference type="InterPro" id="IPR036390">
    <property type="entry name" value="WH_DNA-bd_sf"/>
</dbReference>
<dbReference type="CDD" id="cd00090">
    <property type="entry name" value="HTH_ARSR"/>
    <property type="match status" value="1"/>
</dbReference>
<dbReference type="InterPro" id="IPR029016">
    <property type="entry name" value="GAF-like_dom_sf"/>
</dbReference>
<evidence type="ECO:0000313" key="4">
    <source>
        <dbReference type="EMBL" id="AMU95807.1"/>
    </source>
</evidence>
<protein>
    <recommendedName>
        <fullName evidence="3">HTH iclR-type domain-containing protein</fullName>
    </recommendedName>
</protein>
<proteinExistence type="predicted"/>
<dbReference type="KEGG" id="ster:AOA14_14430"/>
<name>A0A142W2M2_9SPHN</name>
<dbReference type="GO" id="GO:0045892">
    <property type="term" value="P:negative regulation of DNA-templated transcription"/>
    <property type="evidence" value="ECO:0007669"/>
    <property type="project" value="TreeGrafter"/>
</dbReference>
<dbReference type="SUPFAM" id="SSF46785">
    <property type="entry name" value="Winged helix' DNA-binding domain"/>
    <property type="match status" value="1"/>
</dbReference>
<dbReference type="Proteomes" id="UP000076234">
    <property type="component" value="Chromosome"/>
</dbReference>
<evidence type="ECO:0000256" key="1">
    <source>
        <dbReference type="ARBA" id="ARBA00023015"/>
    </source>
</evidence>
<dbReference type="PANTHER" id="PTHR30136:SF24">
    <property type="entry name" value="HTH-TYPE TRANSCRIPTIONAL REPRESSOR ALLR"/>
    <property type="match status" value="1"/>
</dbReference>
<dbReference type="InterPro" id="IPR011991">
    <property type="entry name" value="ArsR-like_HTH"/>
</dbReference>
<accession>A0A142W2M2</accession>
<dbReference type="InterPro" id="IPR050707">
    <property type="entry name" value="HTH_MetabolicPath_Reg"/>
</dbReference>
<dbReference type="AlphaFoldDB" id="A0A142W2M2"/>
<dbReference type="GO" id="GO:0003700">
    <property type="term" value="F:DNA-binding transcription factor activity"/>
    <property type="evidence" value="ECO:0007669"/>
    <property type="project" value="TreeGrafter"/>
</dbReference>
<evidence type="ECO:0000259" key="3">
    <source>
        <dbReference type="PROSITE" id="PS51077"/>
    </source>
</evidence>
<evidence type="ECO:0000256" key="2">
    <source>
        <dbReference type="ARBA" id="ARBA00023163"/>
    </source>
</evidence>
<dbReference type="PROSITE" id="PS51077">
    <property type="entry name" value="HTH_ICLR"/>
    <property type="match status" value="1"/>
</dbReference>
<keyword evidence="1" id="KW-0805">Transcription regulation</keyword>
<dbReference type="Pfam" id="PF09339">
    <property type="entry name" value="HTH_IclR"/>
    <property type="match status" value="1"/>
</dbReference>
<keyword evidence="2" id="KW-0804">Transcription</keyword>
<dbReference type="SUPFAM" id="SSF55781">
    <property type="entry name" value="GAF domain-like"/>
    <property type="match status" value="1"/>
</dbReference>